<feature type="domain" description="Multidrug resistance protein MdtA-like beta-barrel" evidence="6">
    <location>
        <begin position="211"/>
        <end position="298"/>
    </location>
</feature>
<evidence type="ECO:0000313" key="8">
    <source>
        <dbReference type="EMBL" id="MEE1672338.1"/>
    </source>
</evidence>
<evidence type="ECO:0000259" key="6">
    <source>
        <dbReference type="Pfam" id="PF25944"/>
    </source>
</evidence>
<dbReference type="InterPro" id="IPR058626">
    <property type="entry name" value="MdtA-like_b-barrel"/>
</dbReference>
<feature type="domain" description="Multidrug resistance protein MdtA-like alpha-helical hairpin" evidence="4">
    <location>
        <begin position="109"/>
        <end position="175"/>
    </location>
</feature>
<evidence type="ECO:0000256" key="3">
    <source>
        <dbReference type="SAM" id="SignalP"/>
    </source>
</evidence>
<dbReference type="Gene3D" id="1.10.287.470">
    <property type="entry name" value="Helix hairpin bin"/>
    <property type="match status" value="1"/>
</dbReference>
<comment type="similarity">
    <text evidence="2">Belongs to the membrane fusion protein (MFP) (TC 8.A.1) family.</text>
</comment>
<dbReference type="Gene3D" id="2.40.420.20">
    <property type="match status" value="1"/>
</dbReference>
<dbReference type="NCBIfam" id="TIGR01730">
    <property type="entry name" value="RND_mfp"/>
    <property type="match status" value="1"/>
</dbReference>
<proteinExistence type="inferred from homology"/>
<feature type="domain" description="Multidrug resistance protein MdtA-like C-terminal permuted SH3" evidence="7">
    <location>
        <begin position="305"/>
        <end position="365"/>
    </location>
</feature>
<dbReference type="Pfam" id="PF25917">
    <property type="entry name" value="BSH_RND"/>
    <property type="match status" value="1"/>
</dbReference>
<comment type="caution">
    <text evidence="8">The sequence shown here is derived from an EMBL/GenBank/DDBJ whole genome shotgun (WGS) entry which is preliminary data.</text>
</comment>
<dbReference type="InterPro" id="IPR058624">
    <property type="entry name" value="MdtA-like_HH"/>
</dbReference>
<dbReference type="Proteomes" id="UP001310248">
    <property type="component" value="Unassembled WGS sequence"/>
</dbReference>
<protein>
    <submittedName>
        <fullName evidence="8">Efflux RND transporter periplasmic adaptor subunit</fullName>
    </submittedName>
</protein>
<feature type="domain" description="Multidrug resistance protein MdtA-like barrel-sandwich hybrid" evidence="5">
    <location>
        <begin position="67"/>
        <end position="202"/>
    </location>
</feature>
<dbReference type="InterPro" id="IPR058627">
    <property type="entry name" value="MdtA-like_C"/>
</dbReference>
<gene>
    <name evidence="8" type="ORF">SNR37_001653</name>
</gene>
<feature type="signal peptide" evidence="3">
    <location>
        <begin position="1"/>
        <end position="26"/>
    </location>
</feature>
<dbReference type="Pfam" id="PF25967">
    <property type="entry name" value="RND-MFP_C"/>
    <property type="match status" value="1"/>
</dbReference>
<organism evidence="8 9">
    <name type="scientific">Agarivorans aestuarii</name>
    <dbReference type="NCBI Taxonomy" id="1563703"/>
    <lineage>
        <taxon>Bacteria</taxon>
        <taxon>Pseudomonadati</taxon>
        <taxon>Pseudomonadota</taxon>
        <taxon>Gammaproteobacteria</taxon>
        <taxon>Alteromonadales</taxon>
        <taxon>Alteromonadaceae</taxon>
        <taxon>Agarivorans</taxon>
    </lineage>
</organism>
<name>A0ABU7FZ59_9ALTE</name>
<dbReference type="Pfam" id="PF25944">
    <property type="entry name" value="Beta-barrel_RND"/>
    <property type="match status" value="1"/>
</dbReference>
<sequence>MNRTPVVARVAKALGLTIASLSFLSACDTAPPPPPAVKANVKVLEVAMKEVTPSNDFVGRTEATQDITIKSKVRGNLLKTNFEEGSIVEKGDLLFEIDPAQYDAAVKASKALVAQAKAAYDTAVLNFKRGEGLIKDNFISQSDYDNLLSRKLQTAASLQSANAELDNAKLELGYTKIYAPFTGRISRAAVFTGDLISPDQTELADLVQMEPVWVNYQLPEKVLIEAQRAHKSVTTPFKLSDFPVKIKFPDGTMFDEVGKMDFVDNRVDATTGTLAIRAEFANKEHIIVPGLYVTVIIESPEMQEVMLIPQRAVQEDQQGRYVLTVDKKNMVGRRNVELGQRYGIDWEVEKGLEKGDLVITEGLQKARVGAEVDHEMDTVQPFSDTQS</sequence>
<accession>A0ABU7FZ59</accession>
<feature type="chain" id="PRO_5045648255" evidence="3">
    <location>
        <begin position="27"/>
        <end position="387"/>
    </location>
</feature>
<keyword evidence="9" id="KW-1185">Reference proteome</keyword>
<dbReference type="RefSeq" id="WP_329773659.1">
    <property type="nucleotide sequence ID" value="NZ_JAYDYW010000002.1"/>
</dbReference>
<dbReference type="PROSITE" id="PS51257">
    <property type="entry name" value="PROKAR_LIPOPROTEIN"/>
    <property type="match status" value="1"/>
</dbReference>
<evidence type="ECO:0000259" key="5">
    <source>
        <dbReference type="Pfam" id="PF25917"/>
    </source>
</evidence>
<evidence type="ECO:0000259" key="4">
    <source>
        <dbReference type="Pfam" id="PF25876"/>
    </source>
</evidence>
<reference evidence="9" key="1">
    <citation type="submission" date="2023-07" db="EMBL/GenBank/DDBJ databases">
        <title>Draft genome sequence of Agarivorans aestuarii strain ZMCS4, a CAZymes producing bacteria isolated from the marine brown algae Clodostephus spongiosus.</title>
        <authorList>
            <person name="Lorente B."/>
            <person name="Cabral C."/>
            <person name="Frias J."/>
            <person name="Faria J."/>
            <person name="Toubarro D."/>
        </authorList>
    </citation>
    <scope>NUCLEOTIDE SEQUENCE [LARGE SCALE GENOMIC DNA]</scope>
    <source>
        <strain evidence="9">ZMCS4</strain>
    </source>
</reference>
<evidence type="ECO:0000259" key="7">
    <source>
        <dbReference type="Pfam" id="PF25967"/>
    </source>
</evidence>
<dbReference type="Gene3D" id="2.40.50.100">
    <property type="match status" value="1"/>
</dbReference>
<dbReference type="InterPro" id="IPR006143">
    <property type="entry name" value="RND_pump_MFP"/>
</dbReference>
<dbReference type="Gene3D" id="2.40.30.170">
    <property type="match status" value="1"/>
</dbReference>
<keyword evidence="3" id="KW-0732">Signal</keyword>
<evidence type="ECO:0000256" key="2">
    <source>
        <dbReference type="ARBA" id="ARBA00009477"/>
    </source>
</evidence>
<dbReference type="PANTHER" id="PTHR30158">
    <property type="entry name" value="ACRA/E-RELATED COMPONENT OF DRUG EFFLUX TRANSPORTER"/>
    <property type="match status" value="1"/>
</dbReference>
<dbReference type="SUPFAM" id="SSF111369">
    <property type="entry name" value="HlyD-like secretion proteins"/>
    <property type="match status" value="1"/>
</dbReference>
<comment type="subcellular location">
    <subcellularLocation>
        <location evidence="1">Cell inner membrane</location>
        <topology evidence="1">Lipid-anchor</topology>
    </subcellularLocation>
</comment>
<evidence type="ECO:0000313" key="9">
    <source>
        <dbReference type="Proteomes" id="UP001310248"/>
    </source>
</evidence>
<dbReference type="InterPro" id="IPR058625">
    <property type="entry name" value="MdtA-like_BSH"/>
</dbReference>
<evidence type="ECO:0000256" key="1">
    <source>
        <dbReference type="ARBA" id="ARBA00004519"/>
    </source>
</evidence>
<dbReference type="EMBL" id="JAYDYW010000002">
    <property type="protein sequence ID" value="MEE1672338.1"/>
    <property type="molecule type" value="Genomic_DNA"/>
</dbReference>
<dbReference type="Pfam" id="PF25876">
    <property type="entry name" value="HH_MFP_RND"/>
    <property type="match status" value="1"/>
</dbReference>